<evidence type="ECO:0000313" key="1">
    <source>
        <dbReference type="EMBL" id="WOD15825.1"/>
    </source>
</evidence>
<evidence type="ECO:0000313" key="2">
    <source>
        <dbReference type="Proteomes" id="UP001302652"/>
    </source>
</evidence>
<keyword evidence="2" id="KW-1185">Reference proteome</keyword>
<sequence>MFLFLLLTSPVSIAVECSDGQTAEARLPESVGGTLSAKSCPASDNDGNITVTVFLKGVETTVQTKYESNAYVLRLDTNIRFDAGSPVGIGVSTGKGRDGTGMHYWKMLPTGTLIDLGEAPELVRDKFIPNAYSTLISGTGRYQSTRYFYEVRNNHLVPTRLVGFHPKDRDTYVAELVKISPSGRTVLLSRKTLPAKMVDPCQTGKTICW</sequence>
<evidence type="ECO:0008006" key="3">
    <source>
        <dbReference type="Google" id="ProtNLM"/>
    </source>
</evidence>
<gene>
    <name evidence="1" type="ORF">RW095_21550</name>
</gene>
<dbReference type="RefSeq" id="WP_317018232.1">
    <property type="nucleotide sequence ID" value="NZ_CP136512.1"/>
</dbReference>
<name>A0ABZ0EFX0_9BURK</name>
<dbReference type="Proteomes" id="UP001302652">
    <property type="component" value="Chromosome 2"/>
</dbReference>
<accession>A0ABZ0EFX0</accession>
<proteinExistence type="predicted"/>
<protein>
    <recommendedName>
        <fullName evidence="3">Secreted protein</fullName>
    </recommendedName>
</protein>
<dbReference type="EMBL" id="CP136512">
    <property type="protein sequence ID" value="WOD15825.1"/>
    <property type="molecule type" value="Genomic_DNA"/>
</dbReference>
<organism evidence="1 2">
    <name type="scientific">Paraburkholderia kirstenboschensis</name>
    <dbReference type="NCBI Taxonomy" id="1245436"/>
    <lineage>
        <taxon>Bacteria</taxon>
        <taxon>Pseudomonadati</taxon>
        <taxon>Pseudomonadota</taxon>
        <taxon>Betaproteobacteria</taxon>
        <taxon>Burkholderiales</taxon>
        <taxon>Burkholderiaceae</taxon>
        <taxon>Paraburkholderia</taxon>
    </lineage>
</organism>
<reference evidence="1 2" key="1">
    <citation type="submission" date="2023-10" db="EMBL/GenBank/DDBJ databases">
        <title>Surface-active antibiotics is a multifunctional adaptation for post-fire microbes.</title>
        <authorList>
            <person name="Liu M.D."/>
            <person name="Du Y."/>
            <person name="Koupaei S.K."/>
            <person name="Kim N.R."/>
            <person name="Zhang W."/>
            <person name="Traxler M.F."/>
        </authorList>
    </citation>
    <scope>NUCLEOTIDE SEQUENCE [LARGE SCALE GENOMIC DNA]</scope>
    <source>
        <strain evidence="1 2">F3</strain>
    </source>
</reference>